<evidence type="ECO:0000313" key="3">
    <source>
        <dbReference type="EMBL" id="MCT2585514.1"/>
    </source>
</evidence>
<dbReference type="InterPro" id="IPR036689">
    <property type="entry name" value="ESAT-6-like_sf"/>
</dbReference>
<reference evidence="3 4" key="1">
    <citation type="submission" date="2021-02" db="EMBL/GenBank/DDBJ databases">
        <title>Actinophytocola xerophila sp. nov., isolated from soil of cotton cropping field.</title>
        <authorList>
            <person name="Huang R."/>
            <person name="Chen X."/>
            <person name="Ge X."/>
            <person name="Liu W."/>
        </authorList>
    </citation>
    <scope>NUCLEOTIDE SEQUENCE [LARGE SCALE GENOMIC DNA]</scope>
    <source>
        <strain evidence="3 4">S1-96</strain>
    </source>
</reference>
<evidence type="ECO:0000313" key="4">
    <source>
        <dbReference type="Proteomes" id="UP001156441"/>
    </source>
</evidence>
<name>A0ABT2JDA2_9PSEU</name>
<keyword evidence="2" id="KW-0472">Membrane</keyword>
<dbReference type="RefSeq" id="WP_260193113.1">
    <property type="nucleotide sequence ID" value="NZ_JAFFZE010000015.1"/>
</dbReference>
<keyword evidence="2" id="KW-0812">Transmembrane</keyword>
<accession>A0ABT2JDA2</accession>
<feature type="compositionally biased region" description="Pro residues" evidence="1">
    <location>
        <begin position="425"/>
        <end position="439"/>
    </location>
</feature>
<feature type="region of interest" description="Disordered" evidence="1">
    <location>
        <begin position="568"/>
        <end position="588"/>
    </location>
</feature>
<evidence type="ECO:0000256" key="2">
    <source>
        <dbReference type="SAM" id="Phobius"/>
    </source>
</evidence>
<sequence>MSEEEGPKTEEEVREAYGYDNFRLDDENKFAGAGIFESYSELIGAATEEGEKDAAQIAVASVTVGLDTLGMVLDPLGSVFAAGVGWLIEHIGFLREPLDLLMGDPEAIKANAALLQMEVAKINACADEHETALNAVKAWQGEAADNWRASMNKLTEEIRSLGVAVSGTSDLTVQAGVGIAAGRAVVRDIIAAVIGGLIAGALVAAAAAFFTFGASIAGFVATAIGVACSTAAKIARLISKLTGLLGRQSSRLAEVSKHMADIAKRMEDRAVAAKLNPWRPGGSWDRPSDNLDQWAPPKPAEGDAPKPPPRTQSAPPGGSVEPPPKPADGPPKPPPRTDSAPPGGSVAPPPKPADGPPKPPPRTDSAPPGGSVAPPPKPADGPPKPPPRTDSAPPGGSVAPPPKPADGPPKPPPRTDSAPPGGSVEPPPTTPSGSPPPPQRVDTAPPGTTTPSGAPPKPDGPPAPPPRADTAPNTPPPPPGKQDSPWTGWSKDGYRNHAQLMRPINQLNRLPQNVIRAAAQRLFGNKQANSFMDALDTLNSVRDPKWTVNVGGVEMPLGMFGAMASQVGNEATKEDDNKDDAREAAGTN</sequence>
<feature type="compositionally biased region" description="Pro residues" evidence="1">
    <location>
        <begin position="373"/>
        <end position="388"/>
    </location>
</feature>
<gene>
    <name evidence="3" type="ORF">JT362_20535</name>
</gene>
<feature type="compositionally biased region" description="Pro residues" evidence="1">
    <location>
        <begin position="453"/>
        <end position="480"/>
    </location>
</feature>
<dbReference type="EMBL" id="JAFFZE010000015">
    <property type="protein sequence ID" value="MCT2585514.1"/>
    <property type="molecule type" value="Genomic_DNA"/>
</dbReference>
<feature type="compositionally biased region" description="Pro residues" evidence="1">
    <location>
        <begin position="347"/>
        <end position="362"/>
    </location>
</feature>
<dbReference type="Proteomes" id="UP001156441">
    <property type="component" value="Unassembled WGS sequence"/>
</dbReference>
<dbReference type="SUPFAM" id="SSF140453">
    <property type="entry name" value="EsxAB dimer-like"/>
    <property type="match status" value="1"/>
</dbReference>
<feature type="compositionally biased region" description="Basic and acidic residues" evidence="1">
    <location>
        <begin position="571"/>
        <end position="588"/>
    </location>
</feature>
<keyword evidence="2" id="KW-1133">Transmembrane helix</keyword>
<evidence type="ECO:0000256" key="1">
    <source>
        <dbReference type="SAM" id="MobiDB-lite"/>
    </source>
</evidence>
<feature type="compositionally biased region" description="Pro residues" evidence="1">
    <location>
        <begin position="321"/>
        <end position="336"/>
    </location>
</feature>
<feature type="compositionally biased region" description="Pro residues" evidence="1">
    <location>
        <begin position="399"/>
        <end position="414"/>
    </location>
</feature>
<evidence type="ECO:0008006" key="5">
    <source>
        <dbReference type="Google" id="ProtNLM"/>
    </source>
</evidence>
<feature type="transmembrane region" description="Helical" evidence="2">
    <location>
        <begin position="189"/>
        <end position="210"/>
    </location>
</feature>
<proteinExistence type="predicted"/>
<organism evidence="3 4">
    <name type="scientific">Actinophytocola gossypii</name>
    <dbReference type="NCBI Taxonomy" id="2812003"/>
    <lineage>
        <taxon>Bacteria</taxon>
        <taxon>Bacillati</taxon>
        <taxon>Actinomycetota</taxon>
        <taxon>Actinomycetes</taxon>
        <taxon>Pseudonocardiales</taxon>
        <taxon>Pseudonocardiaceae</taxon>
    </lineage>
</organism>
<protein>
    <recommendedName>
        <fullName evidence="5">WXG100 family type VII secretion target</fullName>
    </recommendedName>
</protein>
<feature type="compositionally biased region" description="Low complexity" evidence="1">
    <location>
        <begin position="443"/>
        <end position="452"/>
    </location>
</feature>
<comment type="caution">
    <text evidence="3">The sequence shown here is derived from an EMBL/GenBank/DDBJ whole genome shotgun (WGS) entry which is preliminary data.</text>
</comment>
<keyword evidence="4" id="KW-1185">Reference proteome</keyword>
<feature type="region of interest" description="Disordered" evidence="1">
    <location>
        <begin position="274"/>
        <end position="493"/>
    </location>
</feature>